<proteinExistence type="predicted"/>
<gene>
    <name evidence="1" type="ORF">ACFFHM_18950</name>
</gene>
<name>A0ABV6KKY2_9BACI</name>
<evidence type="ECO:0008006" key="3">
    <source>
        <dbReference type="Google" id="ProtNLM"/>
    </source>
</evidence>
<evidence type="ECO:0000313" key="1">
    <source>
        <dbReference type="EMBL" id="MFC0472501.1"/>
    </source>
</evidence>
<dbReference type="RefSeq" id="WP_335963399.1">
    <property type="nucleotide sequence ID" value="NZ_JAXBLX010000049.1"/>
</dbReference>
<dbReference type="Proteomes" id="UP001589838">
    <property type="component" value="Unassembled WGS sequence"/>
</dbReference>
<protein>
    <recommendedName>
        <fullName evidence="3">HTH cro/C1-type domain-containing protein</fullName>
    </recommendedName>
</protein>
<organism evidence="1 2">
    <name type="scientific">Halalkalibacter kiskunsagensis</name>
    <dbReference type="NCBI Taxonomy" id="1548599"/>
    <lineage>
        <taxon>Bacteria</taxon>
        <taxon>Bacillati</taxon>
        <taxon>Bacillota</taxon>
        <taxon>Bacilli</taxon>
        <taxon>Bacillales</taxon>
        <taxon>Bacillaceae</taxon>
        <taxon>Halalkalibacter</taxon>
    </lineage>
</organism>
<dbReference type="EMBL" id="JBHLUX010000079">
    <property type="protein sequence ID" value="MFC0472501.1"/>
    <property type="molecule type" value="Genomic_DNA"/>
</dbReference>
<evidence type="ECO:0000313" key="2">
    <source>
        <dbReference type="Proteomes" id="UP001589838"/>
    </source>
</evidence>
<reference evidence="1 2" key="1">
    <citation type="submission" date="2024-09" db="EMBL/GenBank/DDBJ databases">
        <authorList>
            <person name="Sun Q."/>
            <person name="Mori K."/>
        </authorList>
    </citation>
    <scope>NUCLEOTIDE SEQUENCE [LARGE SCALE GENOMIC DNA]</scope>
    <source>
        <strain evidence="1 2">NCAIM B.02610</strain>
    </source>
</reference>
<comment type="caution">
    <text evidence="1">The sequence shown here is derived from an EMBL/GenBank/DDBJ whole genome shotgun (WGS) entry which is preliminary data.</text>
</comment>
<sequence>MNYYERNRDIRKAKGNIPSWVIAEKLGIHENSYYRLLRKELPGNKKDKILKIIEEIKSEQE</sequence>
<keyword evidence="2" id="KW-1185">Reference proteome</keyword>
<accession>A0ABV6KKY2</accession>